<reference evidence="1" key="1">
    <citation type="submission" date="2022-08" db="EMBL/GenBank/DDBJ databases">
        <authorList>
            <person name="Kallberg Y."/>
            <person name="Tangrot J."/>
            <person name="Rosling A."/>
        </authorList>
    </citation>
    <scope>NUCLEOTIDE SEQUENCE</scope>
    <source>
        <strain evidence="1">Wild A</strain>
    </source>
</reference>
<evidence type="ECO:0000313" key="2">
    <source>
        <dbReference type="Proteomes" id="UP001153678"/>
    </source>
</evidence>
<protein>
    <submittedName>
        <fullName evidence="1">5641_t:CDS:1</fullName>
    </submittedName>
</protein>
<feature type="non-terminal residue" evidence="1">
    <location>
        <position position="1"/>
    </location>
</feature>
<sequence length="190" mass="21805">KEQRNNTFLQQREKNIPAQISTDIDYYDLGRLVSSLDLCLEISLERLAKSFIIKQLNSKLRPSAITGSSDEAESVTWEAMCGKQQSLKKCADLYDRTLAIPKKEPCLLKVIPFDAFENNFRIKTIYIDYKVLDYCYGRFFLWDDESDKLWPLGNSPEEAAKLTVKGKDQLELCMSILGNGRCLLIVSINY</sequence>
<keyword evidence="2" id="KW-1185">Reference proteome</keyword>
<gene>
    <name evidence="1" type="ORF">FWILDA_LOCUS9577</name>
</gene>
<proteinExistence type="predicted"/>
<comment type="caution">
    <text evidence="1">The sequence shown here is derived from an EMBL/GenBank/DDBJ whole genome shotgun (WGS) entry which is preliminary data.</text>
</comment>
<evidence type="ECO:0000313" key="1">
    <source>
        <dbReference type="EMBL" id="CAI2180427.1"/>
    </source>
</evidence>
<name>A0A9W4X1X4_9GLOM</name>
<dbReference type="Proteomes" id="UP001153678">
    <property type="component" value="Unassembled WGS sequence"/>
</dbReference>
<accession>A0A9W4X1X4</accession>
<organism evidence="1 2">
    <name type="scientific">Funneliformis geosporum</name>
    <dbReference type="NCBI Taxonomy" id="1117311"/>
    <lineage>
        <taxon>Eukaryota</taxon>
        <taxon>Fungi</taxon>
        <taxon>Fungi incertae sedis</taxon>
        <taxon>Mucoromycota</taxon>
        <taxon>Glomeromycotina</taxon>
        <taxon>Glomeromycetes</taxon>
        <taxon>Glomerales</taxon>
        <taxon>Glomeraceae</taxon>
        <taxon>Funneliformis</taxon>
    </lineage>
</organism>
<dbReference type="EMBL" id="CAMKVN010002287">
    <property type="protein sequence ID" value="CAI2180427.1"/>
    <property type="molecule type" value="Genomic_DNA"/>
</dbReference>
<dbReference type="AlphaFoldDB" id="A0A9W4X1X4"/>